<name>A0A0R3KK23_9BRAD</name>
<comment type="caution">
    <text evidence="3">The sequence shown here is derived from an EMBL/GenBank/DDBJ whole genome shotgun (WGS) entry which is preliminary data.</text>
</comment>
<feature type="compositionally biased region" description="Basic and acidic residues" evidence="1">
    <location>
        <begin position="23"/>
        <end position="35"/>
    </location>
</feature>
<accession>A0A0R3KK23</accession>
<protein>
    <recommendedName>
        <fullName evidence="2">DUF2272 domain-containing protein</fullName>
    </recommendedName>
</protein>
<keyword evidence="4" id="KW-1185">Reference proteome</keyword>
<evidence type="ECO:0000313" key="3">
    <source>
        <dbReference type="EMBL" id="KRR10528.1"/>
    </source>
</evidence>
<feature type="region of interest" description="Disordered" evidence="1">
    <location>
        <begin position="23"/>
        <end position="48"/>
    </location>
</feature>
<evidence type="ECO:0000256" key="1">
    <source>
        <dbReference type="SAM" id="MobiDB-lite"/>
    </source>
</evidence>
<gene>
    <name evidence="3" type="ORF">CP49_12120</name>
</gene>
<proteinExistence type="predicted"/>
<dbReference type="Proteomes" id="UP000051913">
    <property type="component" value="Unassembled WGS sequence"/>
</dbReference>
<dbReference type="Pfam" id="PF10030">
    <property type="entry name" value="DUF2272"/>
    <property type="match status" value="1"/>
</dbReference>
<sequence>MSFQEELIARAIEQWEWFGRDEDRDDKFIDPEGKTTKSKTSNGVPNRRKETVEPFASQVANYWLAIPSKQYDDLVKKFAKAKGKLDGTIDLAWSAAFISYCMQMAGAGSAFPYSSGHATWMVLSIKNKRNGKLKASLVGFRPGEIPLEPGDLIARPRQAGITYDNAVEKGWFISHSDIVVEVDKEKKVAYVIGGNVGQSVSKAEVTIDSDGKLNDRDGWMVHIQNNIAIKAPLVASLPTSEARVG</sequence>
<dbReference type="InterPro" id="IPR019262">
    <property type="entry name" value="DUF2272"/>
</dbReference>
<dbReference type="OrthoDB" id="3078754at2"/>
<evidence type="ECO:0000313" key="4">
    <source>
        <dbReference type="Proteomes" id="UP000051913"/>
    </source>
</evidence>
<organism evidence="3 4">
    <name type="scientific">Bradyrhizobium valentinum</name>
    <dbReference type="NCBI Taxonomy" id="1518501"/>
    <lineage>
        <taxon>Bacteria</taxon>
        <taxon>Pseudomonadati</taxon>
        <taxon>Pseudomonadota</taxon>
        <taxon>Alphaproteobacteria</taxon>
        <taxon>Hyphomicrobiales</taxon>
        <taxon>Nitrobacteraceae</taxon>
        <taxon>Bradyrhizobium</taxon>
    </lineage>
</organism>
<reference evidence="3 4" key="1">
    <citation type="submission" date="2014-03" db="EMBL/GenBank/DDBJ databases">
        <title>Bradyrhizobium valentinum sp. nov., isolated from effective nodules of Lupinus mariae-josephae, a lupine endemic of basic-lime soils in Eastern Spain.</title>
        <authorList>
            <person name="Duran D."/>
            <person name="Rey L."/>
            <person name="Navarro A."/>
            <person name="Busquets A."/>
            <person name="Imperial J."/>
            <person name="Ruiz-Argueso T."/>
        </authorList>
    </citation>
    <scope>NUCLEOTIDE SEQUENCE [LARGE SCALE GENOMIC DNA]</scope>
    <source>
        <strain evidence="3 4">LmjM3</strain>
    </source>
</reference>
<feature type="domain" description="DUF2272" evidence="2">
    <location>
        <begin position="58"/>
        <end position="222"/>
    </location>
</feature>
<dbReference type="EMBL" id="LLXX01000050">
    <property type="protein sequence ID" value="KRR10528.1"/>
    <property type="molecule type" value="Genomic_DNA"/>
</dbReference>
<dbReference type="STRING" id="1518501.CQ10_36040"/>
<dbReference type="AlphaFoldDB" id="A0A0R3KK23"/>
<evidence type="ECO:0000259" key="2">
    <source>
        <dbReference type="Pfam" id="PF10030"/>
    </source>
</evidence>
<dbReference type="RefSeq" id="WP_057849872.1">
    <property type="nucleotide sequence ID" value="NZ_LLXX01000050.1"/>
</dbReference>